<name>A0A1U7IFK9_9CYAN</name>
<gene>
    <name evidence="3" type="ORF">NIES2119_19715</name>
</gene>
<accession>A0A1U7IFK9</accession>
<feature type="compositionally biased region" description="Polar residues" evidence="2">
    <location>
        <begin position="135"/>
        <end position="145"/>
    </location>
</feature>
<dbReference type="Proteomes" id="UP000185860">
    <property type="component" value="Unassembled WGS sequence"/>
</dbReference>
<reference evidence="3 4" key="1">
    <citation type="submission" date="2016-11" db="EMBL/GenBank/DDBJ databases">
        <title>Draft Genome Sequences of Nine Cyanobacterial Strains from Diverse Habitats.</title>
        <authorList>
            <person name="Zhu T."/>
            <person name="Hou S."/>
            <person name="Lu X."/>
            <person name="Hess W.R."/>
        </authorList>
    </citation>
    <scope>NUCLEOTIDE SEQUENCE [LARGE SCALE GENOMIC DNA]</scope>
    <source>
        <strain evidence="3 4">IAM M-71</strain>
    </source>
</reference>
<evidence type="ECO:0000256" key="2">
    <source>
        <dbReference type="SAM" id="MobiDB-lite"/>
    </source>
</evidence>
<feature type="coiled-coil region" evidence="1">
    <location>
        <begin position="334"/>
        <end position="368"/>
    </location>
</feature>
<sequence length="600" mass="68164">MPDIFTGSQGDAVNLIEQWRQFLEELLRSEAEEPTPSARSLQIYDNDRLVYGMERETNQFFDEVTGLAGQVINPELLGQLKKLRDTPVGGLIPEAANKRIELDGRIILKSDRQGKVIINEIIKTKSQEKLPEEFPQTTVEPNSESVWLENQPLPSPPEEKDYYSPIELGSDSSLPTQESEKLWSKSDREDDLQNSVDQIPVETVEASHRVYSPKAELVSAVREGIKKGNYQIINQAYTGVPYQEKQLIFNSLTPEEQKETRLLKLIHQVEELSGITDGSIHNFVRSAMQKQSKSQPDIEPEIEQASEKLRTISGYEKLQRSLAALPQTTSVQMAANYSTEMQSLLETIQQQNQQINSLQNSVSQMQQLITTRVEQPTQFSWWQQAKQTVTNIWENFKRREDYHTYANAIRSFYTQKVPPDSSIIYVANYVIQRDGKNYTLSDRDGQTIIKFHASSLGVRVDSNVRLQPEQERDLIELVMAQIKDRQPDGAFVVVGQQEANYYLRVQKLSSALVNYAKSQNSPVEIDGKLSYKWKATTEGVVEIHSKDGRGLLLVQSGGKMLTQLSERDLAYFEAILPKLRAPGVSLQPEKEKSRAQEIGD</sequence>
<dbReference type="RefSeq" id="WP_073595211.1">
    <property type="nucleotide sequence ID" value="NZ_MRCE01000020.1"/>
</dbReference>
<evidence type="ECO:0000256" key="1">
    <source>
        <dbReference type="SAM" id="Coils"/>
    </source>
</evidence>
<organism evidence="3 4">
    <name type="scientific">[Phormidium ambiguum] IAM M-71</name>
    <dbReference type="NCBI Taxonomy" id="454136"/>
    <lineage>
        <taxon>Bacteria</taxon>
        <taxon>Bacillati</taxon>
        <taxon>Cyanobacteriota</taxon>
        <taxon>Cyanophyceae</taxon>
        <taxon>Oscillatoriophycideae</taxon>
        <taxon>Aerosakkonematales</taxon>
        <taxon>Aerosakkonemataceae</taxon>
        <taxon>Floridanema</taxon>
    </lineage>
</organism>
<proteinExistence type="predicted"/>
<dbReference type="AlphaFoldDB" id="A0A1U7IFK9"/>
<protein>
    <submittedName>
        <fullName evidence="3">Uncharacterized protein</fullName>
    </submittedName>
</protein>
<feature type="region of interest" description="Disordered" evidence="2">
    <location>
        <begin position="128"/>
        <end position="192"/>
    </location>
</feature>
<comment type="caution">
    <text evidence="3">The sequence shown here is derived from an EMBL/GenBank/DDBJ whole genome shotgun (WGS) entry which is preliminary data.</text>
</comment>
<feature type="compositionally biased region" description="Basic and acidic residues" evidence="2">
    <location>
        <begin position="178"/>
        <end position="188"/>
    </location>
</feature>
<dbReference type="STRING" id="454136.NIES2119_19715"/>
<dbReference type="EMBL" id="MRCE01000020">
    <property type="protein sequence ID" value="OKH35724.1"/>
    <property type="molecule type" value="Genomic_DNA"/>
</dbReference>
<evidence type="ECO:0000313" key="4">
    <source>
        <dbReference type="Proteomes" id="UP000185860"/>
    </source>
</evidence>
<keyword evidence="1" id="KW-0175">Coiled coil</keyword>
<evidence type="ECO:0000313" key="3">
    <source>
        <dbReference type="EMBL" id="OKH35724.1"/>
    </source>
</evidence>
<dbReference type="OrthoDB" id="460256at2"/>